<dbReference type="eggNOG" id="COG0438">
    <property type="taxonomic scope" value="Bacteria"/>
</dbReference>
<dbReference type="AlphaFoldDB" id="F8KRH1"/>
<dbReference type="EMBL" id="FR871757">
    <property type="protein sequence ID" value="CCB79355.1"/>
    <property type="molecule type" value="Genomic_DNA"/>
</dbReference>
<protein>
    <submittedName>
        <fullName evidence="1">Uncharacterized protein</fullName>
    </submittedName>
</protein>
<proteinExistence type="predicted"/>
<reference evidence="1 2" key="1">
    <citation type="journal article" date="2011" name="J. Bacteriol.">
        <title>Genome sequence of Helicobacter bizzozeronii strain CIII-1, an isolate from human gastric mucosa.</title>
        <authorList>
            <person name="Schott T."/>
            <person name="Rossi M."/>
            <person name="Hanninen M.L."/>
        </authorList>
    </citation>
    <scope>NUCLEOTIDE SEQUENCE [LARGE SCALE GENOMIC DNA]</scope>
    <source>
        <strain evidence="1 2">CIII-1</strain>
    </source>
</reference>
<evidence type="ECO:0000313" key="2">
    <source>
        <dbReference type="Proteomes" id="UP000008387"/>
    </source>
</evidence>
<accession>F8KRH1</accession>
<dbReference type="RefSeq" id="WP_013889847.1">
    <property type="nucleotide sequence ID" value="NC_015674.1"/>
</dbReference>
<evidence type="ECO:0000313" key="1">
    <source>
        <dbReference type="EMBL" id="CCB79355.1"/>
    </source>
</evidence>
<gene>
    <name evidence="1" type="ordered locus">HBZC1_03690</name>
</gene>
<sequence>MNFLYCTEQYYPLQTGTAMADYGLTYALAQAGHCVFVITSDTFNHAGVAMSIKRDGHRESISSGGIHRESIEIAPNLYVIEFHIYHDTQKGWLGELEDYTHFAKNFACDILINASIWTWNSDYLAPFLKTCQAKYKFLRNHIEYRPAPKKRGIKALCSQILGRPNPPDKRALATLEAKLKNYDRIFMLHENSALYAHFAHAGLPVGILSNGVLKKDICPPKTFTPPPPHVS</sequence>
<name>F8KRH1_HELBC</name>
<organism evidence="1 2">
    <name type="scientific">Helicobacter bizzozeronii (strain CIII-1)</name>
    <dbReference type="NCBI Taxonomy" id="1002804"/>
    <lineage>
        <taxon>Bacteria</taxon>
        <taxon>Pseudomonadati</taxon>
        <taxon>Campylobacterota</taxon>
        <taxon>Epsilonproteobacteria</taxon>
        <taxon>Campylobacterales</taxon>
        <taxon>Helicobacteraceae</taxon>
        <taxon>Helicobacter</taxon>
    </lineage>
</organism>
<dbReference type="Proteomes" id="UP000008387">
    <property type="component" value="Chromosome"/>
</dbReference>
<dbReference type="STRING" id="1002804.HBZC1_03690"/>
<dbReference type="KEGG" id="hbi:HBZC1_03690"/>
<keyword evidence="2" id="KW-1185">Reference proteome</keyword>
<dbReference type="HOGENOM" id="CLU_1198446_0_0_7"/>